<protein>
    <submittedName>
        <fullName evidence="3">Amidohydrolase family protein</fullName>
    </submittedName>
</protein>
<dbReference type="PANTHER" id="PTHR43794:SF11">
    <property type="entry name" value="AMIDOHYDROLASE-RELATED DOMAIN-CONTAINING PROTEIN"/>
    <property type="match status" value="1"/>
</dbReference>
<dbReference type="SUPFAM" id="SSF51338">
    <property type="entry name" value="Composite domain of metallo-dependent hydrolases"/>
    <property type="match status" value="1"/>
</dbReference>
<keyword evidence="4" id="KW-1185">Reference proteome</keyword>
<sequence>MKNDATVNGTLVAADWVLPVASPAIKHGAVAVHEGQIAWVGKLEEAPAEVAGWPIERHAGILTPGLVNGHTHLQYTGFVELGRGSYTSFEHWSEEFEVFYDAVTDPAEWGVAAREGAQLALRSGSTAFAEIVTDEPARGTLAGFGLQGIEYLEAIGETEARWGSGGREAFTAWLDQASECVVGVSPHAPYSLDGEVIRELTELARARGMRIHSHVGESSVEASLYDFGNRDVLEIYGDMRDEFALIRGGGTGLSTARYAESIDLLGRDSHLAHGIYLDRADRDLLRETGTRVALCPRSNRVIGLAAAPVGDYLREGHEFAVGTDSLSSSPSLDLLADVAALAELATAQGYADDDLHERLLAAATLGGAAVLGRDDLGALRAGMRADLAVFDVRVAEGEDARRALVERGEGSCTLTVIGGTVRFTRGAIVSA</sequence>
<evidence type="ECO:0000313" key="3">
    <source>
        <dbReference type="EMBL" id="MFD1200513.1"/>
    </source>
</evidence>
<dbReference type="Gene3D" id="3.20.20.140">
    <property type="entry name" value="Metal-dependent hydrolases"/>
    <property type="match status" value="1"/>
</dbReference>
<dbReference type="RefSeq" id="WP_343958779.1">
    <property type="nucleotide sequence ID" value="NZ_BAAAKZ010000003.1"/>
</dbReference>
<organism evidence="3 4">
    <name type="scientific">Leucobacter albus</name>
    <dbReference type="NCBI Taxonomy" id="272210"/>
    <lineage>
        <taxon>Bacteria</taxon>
        <taxon>Bacillati</taxon>
        <taxon>Actinomycetota</taxon>
        <taxon>Actinomycetes</taxon>
        <taxon>Micrococcales</taxon>
        <taxon>Microbacteriaceae</taxon>
        <taxon>Leucobacter</taxon>
    </lineage>
</organism>
<keyword evidence="1" id="KW-0378">Hydrolase</keyword>
<dbReference type="InterPro" id="IPR011059">
    <property type="entry name" value="Metal-dep_hydrolase_composite"/>
</dbReference>
<reference evidence="4" key="1">
    <citation type="journal article" date="2019" name="Int. J. Syst. Evol. Microbiol.">
        <title>The Global Catalogue of Microorganisms (GCM) 10K type strain sequencing project: providing services to taxonomists for standard genome sequencing and annotation.</title>
        <authorList>
            <consortium name="The Broad Institute Genomics Platform"/>
            <consortium name="The Broad Institute Genome Sequencing Center for Infectious Disease"/>
            <person name="Wu L."/>
            <person name="Ma J."/>
        </authorList>
    </citation>
    <scope>NUCLEOTIDE SEQUENCE [LARGE SCALE GENOMIC DNA]</scope>
    <source>
        <strain evidence="4">CCUG 50213</strain>
    </source>
</reference>
<accession>A0ABW3TKB7</accession>
<name>A0ABW3TKB7_9MICO</name>
<dbReference type="SUPFAM" id="SSF51556">
    <property type="entry name" value="Metallo-dependent hydrolases"/>
    <property type="match status" value="1"/>
</dbReference>
<dbReference type="Gene3D" id="2.30.40.10">
    <property type="entry name" value="Urease, subunit C, domain 1"/>
    <property type="match status" value="1"/>
</dbReference>
<dbReference type="PANTHER" id="PTHR43794">
    <property type="entry name" value="AMINOHYDROLASE SSNA-RELATED"/>
    <property type="match status" value="1"/>
</dbReference>
<dbReference type="Proteomes" id="UP001597181">
    <property type="component" value="Unassembled WGS sequence"/>
</dbReference>
<evidence type="ECO:0000256" key="1">
    <source>
        <dbReference type="ARBA" id="ARBA00022801"/>
    </source>
</evidence>
<proteinExistence type="predicted"/>
<dbReference type="EMBL" id="JBHTLY010000001">
    <property type="protein sequence ID" value="MFD1200513.1"/>
    <property type="molecule type" value="Genomic_DNA"/>
</dbReference>
<dbReference type="Pfam" id="PF01979">
    <property type="entry name" value="Amidohydro_1"/>
    <property type="match status" value="1"/>
</dbReference>
<dbReference type="InterPro" id="IPR006680">
    <property type="entry name" value="Amidohydro-rel"/>
</dbReference>
<dbReference type="InterPro" id="IPR032466">
    <property type="entry name" value="Metal_Hydrolase"/>
</dbReference>
<gene>
    <name evidence="3" type="ORF">ACFQ3U_01210</name>
</gene>
<dbReference type="InterPro" id="IPR050287">
    <property type="entry name" value="MTA/SAH_deaminase"/>
</dbReference>
<feature type="domain" description="Amidohydrolase-related" evidence="2">
    <location>
        <begin position="61"/>
        <end position="419"/>
    </location>
</feature>
<evidence type="ECO:0000259" key="2">
    <source>
        <dbReference type="Pfam" id="PF01979"/>
    </source>
</evidence>
<comment type="caution">
    <text evidence="3">The sequence shown here is derived from an EMBL/GenBank/DDBJ whole genome shotgun (WGS) entry which is preliminary data.</text>
</comment>
<evidence type="ECO:0000313" key="4">
    <source>
        <dbReference type="Proteomes" id="UP001597181"/>
    </source>
</evidence>